<gene>
    <name evidence="1" type="ORF">NDU88_002868</name>
</gene>
<dbReference type="Proteomes" id="UP001066276">
    <property type="component" value="Chromosome 2_2"/>
</dbReference>
<sequence length="70" mass="7311">PAVLLYVVKDLAHRVLGMLVGSQDLEECLLESRFPGPVLPLAHSGPPSVPVGLCPCPLNGVPTATDPRSL</sequence>
<feature type="non-terminal residue" evidence="1">
    <location>
        <position position="70"/>
    </location>
</feature>
<accession>A0AAV7UYH1</accession>
<keyword evidence="2" id="KW-1185">Reference proteome</keyword>
<organism evidence="1 2">
    <name type="scientific">Pleurodeles waltl</name>
    <name type="common">Iberian ribbed newt</name>
    <dbReference type="NCBI Taxonomy" id="8319"/>
    <lineage>
        <taxon>Eukaryota</taxon>
        <taxon>Metazoa</taxon>
        <taxon>Chordata</taxon>
        <taxon>Craniata</taxon>
        <taxon>Vertebrata</taxon>
        <taxon>Euteleostomi</taxon>
        <taxon>Amphibia</taxon>
        <taxon>Batrachia</taxon>
        <taxon>Caudata</taxon>
        <taxon>Salamandroidea</taxon>
        <taxon>Salamandridae</taxon>
        <taxon>Pleurodelinae</taxon>
        <taxon>Pleurodeles</taxon>
    </lineage>
</organism>
<dbReference type="AlphaFoldDB" id="A0AAV7UYH1"/>
<evidence type="ECO:0000313" key="2">
    <source>
        <dbReference type="Proteomes" id="UP001066276"/>
    </source>
</evidence>
<comment type="caution">
    <text evidence="1">The sequence shown here is derived from an EMBL/GenBank/DDBJ whole genome shotgun (WGS) entry which is preliminary data.</text>
</comment>
<evidence type="ECO:0000313" key="1">
    <source>
        <dbReference type="EMBL" id="KAJ1193572.1"/>
    </source>
</evidence>
<reference evidence="1" key="1">
    <citation type="journal article" date="2022" name="bioRxiv">
        <title>Sequencing and chromosome-scale assembly of the giantPleurodeles waltlgenome.</title>
        <authorList>
            <person name="Brown T."/>
            <person name="Elewa A."/>
            <person name="Iarovenko S."/>
            <person name="Subramanian E."/>
            <person name="Araus A.J."/>
            <person name="Petzold A."/>
            <person name="Susuki M."/>
            <person name="Suzuki K.-i.T."/>
            <person name="Hayashi T."/>
            <person name="Toyoda A."/>
            <person name="Oliveira C."/>
            <person name="Osipova E."/>
            <person name="Leigh N.D."/>
            <person name="Simon A."/>
            <person name="Yun M.H."/>
        </authorList>
    </citation>
    <scope>NUCLEOTIDE SEQUENCE</scope>
    <source>
        <strain evidence="1">20211129_DDA</strain>
        <tissue evidence="1">Liver</tissue>
    </source>
</reference>
<proteinExistence type="predicted"/>
<name>A0AAV7UYH1_PLEWA</name>
<dbReference type="EMBL" id="JANPWB010000004">
    <property type="protein sequence ID" value="KAJ1193572.1"/>
    <property type="molecule type" value="Genomic_DNA"/>
</dbReference>
<feature type="non-terminal residue" evidence="1">
    <location>
        <position position="1"/>
    </location>
</feature>
<protein>
    <submittedName>
        <fullName evidence="1">Uncharacterized protein</fullName>
    </submittedName>
</protein>